<protein>
    <submittedName>
        <fullName evidence="2">Uncharacterized protein</fullName>
    </submittedName>
</protein>
<dbReference type="AlphaFoldDB" id="B8C7H7"/>
<accession>B8C7H7</accession>
<dbReference type="HOGENOM" id="CLU_948299_0_0_1"/>
<dbReference type="PaxDb" id="35128-Thaps7778"/>
<dbReference type="InParanoid" id="B8C7H7"/>
<dbReference type="OMA" id="HEVVNEP"/>
<reference evidence="2 3" key="2">
    <citation type="journal article" date="2008" name="Nature">
        <title>The Phaeodactylum genome reveals the evolutionary history of diatom genomes.</title>
        <authorList>
            <person name="Bowler C."/>
            <person name="Allen A.E."/>
            <person name="Badger J.H."/>
            <person name="Grimwood J."/>
            <person name="Jabbari K."/>
            <person name="Kuo A."/>
            <person name="Maheswari U."/>
            <person name="Martens C."/>
            <person name="Maumus F."/>
            <person name="Otillar R.P."/>
            <person name="Rayko E."/>
            <person name="Salamov A."/>
            <person name="Vandepoele K."/>
            <person name="Beszteri B."/>
            <person name="Gruber A."/>
            <person name="Heijde M."/>
            <person name="Katinka M."/>
            <person name="Mock T."/>
            <person name="Valentin K."/>
            <person name="Verret F."/>
            <person name="Berges J.A."/>
            <person name="Brownlee C."/>
            <person name="Cadoret J.P."/>
            <person name="Chiovitti A."/>
            <person name="Choi C.J."/>
            <person name="Coesel S."/>
            <person name="De Martino A."/>
            <person name="Detter J.C."/>
            <person name="Durkin C."/>
            <person name="Falciatore A."/>
            <person name="Fournet J."/>
            <person name="Haruta M."/>
            <person name="Huysman M.J."/>
            <person name="Jenkins B.D."/>
            <person name="Jiroutova K."/>
            <person name="Jorgensen R.E."/>
            <person name="Joubert Y."/>
            <person name="Kaplan A."/>
            <person name="Kroger N."/>
            <person name="Kroth P.G."/>
            <person name="La Roche J."/>
            <person name="Lindquist E."/>
            <person name="Lommer M."/>
            <person name="Martin-Jezequel V."/>
            <person name="Lopez P.J."/>
            <person name="Lucas S."/>
            <person name="Mangogna M."/>
            <person name="McGinnis K."/>
            <person name="Medlin L.K."/>
            <person name="Montsant A."/>
            <person name="Oudot-Le Secq M.P."/>
            <person name="Napoli C."/>
            <person name="Obornik M."/>
            <person name="Parker M.S."/>
            <person name="Petit J.L."/>
            <person name="Porcel B.M."/>
            <person name="Poulsen N."/>
            <person name="Robison M."/>
            <person name="Rychlewski L."/>
            <person name="Rynearson T.A."/>
            <person name="Schmutz J."/>
            <person name="Shapiro H."/>
            <person name="Siaut M."/>
            <person name="Stanley M."/>
            <person name="Sussman M.R."/>
            <person name="Taylor A.R."/>
            <person name="Vardi A."/>
            <person name="von Dassow P."/>
            <person name="Vyverman W."/>
            <person name="Willis A."/>
            <person name="Wyrwicz L.S."/>
            <person name="Rokhsar D.S."/>
            <person name="Weissenbach J."/>
            <person name="Armbrust E.V."/>
            <person name="Green B.R."/>
            <person name="Van de Peer Y."/>
            <person name="Grigoriev I.V."/>
        </authorList>
    </citation>
    <scope>NUCLEOTIDE SEQUENCE [LARGE SCALE GENOMIC DNA]</scope>
    <source>
        <strain evidence="2 3">CCMP1335</strain>
    </source>
</reference>
<evidence type="ECO:0000256" key="1">
    <source>
        <dbReference type="SAM" id="MobiDB-lite"/>
    </source>
</evidence>
<dbReference type="eggNOG" id="ENOG502QX67">
    <property type="taxonomic scope" value="Eukaryota"/>
</dbReference>
<dbReference type="KEGG" id="tps:THAPSDRAFT_7778"/>
<dbReference type="RefSeq" id="XP_002292133.1">
    <property type="nucleotide sequence ID" value="XM_002292097.1"/>
</dbReference>
<feature type="compositionally biased region" description="Low complexity" evidence="1">
    <location>
        <begin position="84"/>
        <end position="134"/>
    </location>
</feature>
<keyword evidence="3" id="KW-1185">Reference proteome</keyword>
<name>B8C7H7_THAPS</name>
<evidence type="ECO:0000313" key="3">
    <source>
        <dbReference type="Proteomes" id="UP000001449"/>
    </source>
</evidence>
<organism evidence="2 3">
    <name type="scientific">Thalassiosira pseudonana</name>
    <name type="common">Marine diatom</name>
    <name type="synonym">Cyclotella nana</name>
    <dbReference type="NCBI Taxonomy" id="35128"/>
    <lineage>
        <taxon>Eukaryota</taxon>
        <taxon>Sar</taxon>
        <taxon>Stramenopiles</taxon>
        <taxon>Ochrophyta</taxon>
        <taxon>Bacillariophyta</taxon>
        <taxon>Coscinodiscophyceae</taxon>
        <taxon>Thalassiosirophycidae</taxon>
        <taxon>Thalassiosirales</taxon>
        <taxon>Thalassiosiraceae</taxon>
        <taxon>Thalassiosira</taxon>
    </lineage>
</organism>
<evidence type="ECO:0000313" key="2">
    <source>
        <dbReference type="EMBL" id="EED90984.1"/>
    </source>
</evidence>
<dbReference type="EMBL" id="CM000644">
    <property type="protein sequence ID" value="EED90984.1"/>
    <property type="molecule type" value="Genomic_DNA"/>
</dbReference>
<sequence>MPSTSDLPDISTLKLSELKKELSLYGIDSTGFCEKNEFTAALKNARETLPRPTTTYHEVVNEPTEEEIREMEKEKRKAARKNSKGSGSKGSSGSSRHGSHHQTPTSVPAAAAAPSISKPQSSAPSAPAATTNSSDMKKALASRSPVTAIQQLKERPSEKLLGVRDHSFLPGSPFSFALKGSIFESDSAIVRIPDGVCLIINSASVDRKSMETYLMQKGSIGVSLKVSSEENPQLLPIWTFDKERSSSYTVSDLGIEVCGPRTVRLMAWMEMGFRSGASVDVNVFGSVRLDRDKF</sequence>
<reference evidence="2 3" key="1">
    <citation type="journal article" date="2004" name="Science">
        <title>The genome of the diatom Thalassiosira pseudonana: ecology, evolution, and metabolism.</title>
        <authorList>
            <person name="Armbrust E.V."/>
            <person name="Berges J.A."/>
            <person name="Bowler C."/>
            <person name="Green B.R."/>
            <person name="Martinez D."/>
            <person name="Putnam N.H."/>
            <person name="Zhou S."/>
            <person name="Allen A.E."/>
            <person name="Apt K.E."/>
            <person name="Bechner M."/>
            <person name="Brzezinski M.A."/>
            <person name="Chaal B.K."/>
            <person name="Chiovitti A."/>
            <person name="Davis A.K."/>
            <person name="Demarest M.S."/>
            <person name="Detter J.C."/>
            <person name="Glavina T."/>
            <person name="Goodstein D."/>
            <person name="Hadi M.Z."/>
            <person name="Hellsten U."/>
            <person name="Hildebrand M."/>
            <person name="Jenkins B.D."/>
            <person name="Jurka J."/>
            <person name="Kapitonov V.V."/>
            <person name="Kroger N."/>
            <person name="Lau W.W."/>
            <person name="Lane T.W."/>
            <person name="Larimer F.W."/>
            <person name="Lippmeier J.C."/>
            <person name="Lucas S."/>
            <person name="Medina M."/>
            <person name="Montsant A."/>
            <person name="Obornik M."/>
            <person name="Parker M.S."/>
            <person name="Palenik B."/>
            <person name="Pazour G.J."/>
            <person name="Richardson P.M."/>
            <person name="Rynearson T.A."/>
            <person name="Saito M.A."/>
            <person name="Schwartz D.C."/>
            <person name="Thamatrakoln K."/>
            <person name="Valentin K."/>
            <person name="Vardi A."/>
            <person name="Wilkerson F.P."/>
            <person name="Rokhsar D.S."/>
        </authorList>
    </citation>
    <scope>NUCLEOTIDE SEQUENCE [LARGE SCALE GENOMIC DNA]</scope>
    <source>
        <strain evidence="2 3">CCMP1335</strain>
    </source>
</reference>
<dbReference type="Proteomes" id="UP000001449">
    <property type="component" value="Chromosome 8"/>
</dbReference>
<feature type="region of interest" description="Disordered" evidence="1">
    <location>
        <begin position="44"/>
        <end position="153"/>
    </location>
</feature>
<gene>
    <name evidence="2" type="ORF">THAPSDRAFT_7778</name>
</gene>
<proteinExistence type="predicted"/>
<dbReference type="GeneID" id="7452363"/>